<evidence type="ECO:0000313" key="2">
    <source>
        <dbReference type="Proteomes" id="UP001141552"/>
    </source>
</evidence>
<comment type="caution">
    <text evidence="1">The sequence shown here is derived from an EMBL/GenBank/DDBJ whole genome shotgun (WGS) entry which is preliminary data.</text>
</comment>
<dbReference type="OrthoDB" id="691244at2759"/>
<accession>A0A9Q0GI50</accession>
<dbReference type="GO" id="GO:0007143">
    <property type="term" value="P:female meiotic nuclear division"/>
    <property type="evidence" value="ECO:0007669"/>
    <property type="project" value="InterPro"/>
</dbReference>
<dbReference type="Proteomes" id="UP001141552">
    <property type="component" value="Unassembled WGS sequence"/>
</dbReference>
<evidence type="ECO:0000313" key="1">
    <source>
        <dbReference type="EMBL" id="KAJ4849262.1"/>
    </source>
</evidence>
<reference evidence="1" key="1">
    <citation type="submission" date="2022-02" db="EMBL/GenBank/DDBJ databases">
        <authorList>
            <person name="Henning P.M."/>
            <person name="McCubbin A.G."/>
            <person name="Shore J.S."/>
        </authorList>
    </citation>
    <scope>NUCLEOTIDE SEQUENCE</scope>
    <source>
        <strain evidence="1">F60SS</strain>
        <tissue evidence="1">Leaves</tissue>
    </source>
</reference>
<dbReference type="InterPro" id="IPR039933">
    <property type="entry name" value="XRI1"/>
</dbReference>
<dbReference type="EMBL" id="JAKUCV010000658">
    <property type="protein sequence ID" value="KAJ4849262.1"/>
    <property type="molecule type" value="Genomic_DNA"/>
</dbReference>
<dbReference type="PANTHER" id="PTHR33385:SF18">
    <property type="entry name" value="XRI1-LIKE PROTEIN"/>
    <property type="match status" value="1"/>
</dbReference>
<reference evidence="1" key="2">
    <citation type="journal article" date="2023" name="Plants (Basel)">
        <title>Annotation of the Turnera subulata (Passifloraceae) Draft Genome Reveals the S-Locus Evolved after the Divergence of Turneroideae from Passifloroideae in a Stepwise Manner.</title>
        <authorList>
            <person name="Henning P.M."/>
            <person name="Roalson E.H."/>
            <person name="Mir W."/>
            <person name="McCubbin A.G."/>
            <person name="Shore J.S."/>
        </authorList>
    </citation>
    <scope>NUCLEOTIDE SEQUENCE</scope>
    <source>
        <strain evidence="1">F60SS</strain>
    </source>
</reference>
<dbReference type="GO" id="GO:0007140">
    <property type="term" value="P:male meiotic nuclear division"/>
    <property type="evidence" value="ECO:0007669"/>
    <property type="project" value="InterPro"/>
</dbReference>
<sequence length="271" mass="29825">MGELHSIAFTNGLPSSCLAWDLKHQIADMSLVMEGTTSAFFSSGESDFSSGYLEDALLEFSQPSKRRRFLLNTVDNPHETKGQYWNRPSCDDWEMSENFSCMSHFANFHGATSDEHISTSTSNISEEANVYTETKSLEEEISAPETLESSSTWVETKSFIFDKDTSWSPTDNLPALSGGGGYKRKDRVITKVVYPFALVKPGGMEGDITINDINERILMPPTRPVRHPVGDFACRPCVSADGPGLSGKAVVALTRIHTQGRGTITIIRTKG</sequence>
<dbReference type="PANTHER" id="PTHR33385">
    <property type="entry name" value="PROTEIN XRI1"/>
    <property type="match status" value="1"/>
</dbReference>
<dbReference type="AlphaFoldDB" id="A0A9Q0GI50"/>
<keyword evidence="2" id="KW-1185">Reference proteome</keyword>
<organism evidence="1 2">
    <name type="scientific">Turnera subulata</name>
    <dbReference type="NCBI Taxonomy" id="218843"/>
    <lineage>
        <taxon>Eukaryota</taxon>
        <taxon>Viridiplantae</taxon>
        <taxon>Streptophyta</taxon>
        <taxon>Embryophyta</taxon>
        <taxon>Tracheophyta</taxon>
        <taxon>Spermatophyta</taxon>
        <taxon>Magnoliopsida</taxon>
        <taxon>eudicotyledons</taxon>
        <taxon>Gunneridae</taxon>
        <taxon>Pentapetalae</taxon>
        <taxon>rosids</taxon>
        <taxon>fabids</taxon>
        <taxon>Malpighiales</taxon>
        <taxon>Passifloraceae</taxon>
        <taxon>Turnera</taxon>
    </lineage>
</organism>
<proteinExistence type="predicted"/>
<evidence type="ECO:0008006" key="3">
    <source>
        <dbReference type="Google" id="ProtNLM"/>
    </source>
</evidence>
<name>A0A9Q0GI50_9ROSI</name>
<gene>
    <name evidence="1" type="ORF">Tsubulata_042322</name>
</gene>
<protein>
    <recommendedName>
        <fullName evidence="3">Protein XRI1</fullName>
    </recommendedName>
</protein>